<accession>A0A834R9T0</accession>
<evidence type="ECO:0000256" key="10">
    <source>
        <dbReference type="RuleBase" id="RU368072"/>
    </source>
</evidence>
<keyword evidence="2 10" id="KW-0158">Chromosome</keyword>
<evidence type="ECO:0000256" key="8">
    <source>
        <dbReference type="ARBA" id="ARBA00023306"/>
    </source>
</evidence>
<reference evidence="16" key="1">
    <citation type="journal article" date="2020" name="PLoS Negl. Trop. Dis.">
        <title>High-quality nuclear genome for Sarcoptes scabiei-A critical resource for a neglected parasite.</title>
        <authorList>
            <person name="Korhonen P.K."/>
            <person name="Gasser R.B."/>
            <person name="Ma G."/>
            <person name="Wang T."/>
            <person name="Stroehlein A.J."/>
            <person name="Young N.D."/>
            <person name="Ang C.S."/>
            <person name="Fernando D.D."/>
            <person name="Lu H.C."/>
            <person name="Taylor S."/>
            <person name="Reynolds S.L."/>
            <person name="Mofiz E."/>
            <person name="Najaraj S.H."/>
            <person name="Gowda H."/>
            <person name="Madugundu A."/>
            <person name="Renuse S."/>
            <person name="Holt D."/>
            <person name="Pandey A."/>
            <person name="Papenfuss A.T."/>
            <person name="Fischer K."/>
        </authorList>
    </citation>
    <scope>NUCLEOTIDE SEQUENCE [LARGE SCALE GENOMIC DNA]</scope>
</reference>
<evidence type="ECO:0000256" key="12">
    <source>
        <dbReference type="SAM" id="MobiDB-lite"/>
    </source>
</evidence>
<evidence type="ECO:0000256" key="11">
    <source>
        <dbReference type="SAM" id="Coils"/>
    </source>
</evidence>
<evidence type="ECO:0000256" key="7">
    <source>
        <dbReference type="ARBA" id="ARBA00023242"/>
    </source>
</evidence>
<keyword evidence="5 10" id="KW-0995">Kinetochore</keyword>
<evidence type="ECO:0000256" key="4">
    <source>
        <dbReference type="ARBA" id="ARBA00022776"/>
    </source>
</evidence>
<evidence type="ECO:0000256" key="9">
    <source>
        <dbReference type="ARBA" id="ARBA00023328"/>
    </source>
</evidence>
<comment type="subcellular location">
    <subcellularLocation>
        <location evidence="10">Chromosome</location>
        <location evidence="10">Centromere</location>
        <location evidence="10">Kinetochore</location>
    </subcellularLocation>
    <subcellularLocation>
        <location evidence="10">Nucleus</location>
    </subcellularLocation>
</comment>
<gene>
    <name evidence="14" type="ORF">SSS_6032</name>
</gene>
<dbReference type="PANTHER" id="PTHR10643:SF2">
    <property type="entry name" value="KINETOCHORE PROTEIN NDC80 HOMOLOG"/>
    <property type="match status" value="1"/>
</dbReference>
<feature type="coiled-coil region" evidence="11">
    <location>
        <begin position="324"/>
        <end position="351"/>
    </location>
</feature>
<dbReference type="EMBL" id="WVUK01000056">
    <property type="protein sequence ID" value="KAF7492760.1"/>
    <property type="molecule type" value="Genomic_DNA"/>
</dbReference>
<evidence type="ECO:0000256" key="2">
    <source>
        <dbReference type="ARBA" id="ARBA00022454"/>
    </source>
</evidence>
<dbReference type="GO" id="GO:0005634">
    <property type="term" value="C:nucleus"/>
    <property type="evidence" value="ECO:0007669"/>
    <property type="project" value="UniProtKB-SubCell"/>
</dbReference>
<keyword evidence="7 10" id="KW-0539">Nucleus</keyword>
<evidence type="ECO:0000313" key="15">
    <source>
        <dbReference type="EnsemblMetazoa" id="KAF7492760.1"/>
    </source>
</evidence>
<dbReference type="InterPro" id="IPR055260">
    <property type="entry name" value="Ndc80_CH"/>
</dbReference>
<keyword evidence="4 10" id="KW-0498">Mitosis</keyword>
<feature type="coiled-coil region" evidence="11">
    <location>
        <begin position="559"/>
        <end position="622"/>
    </location>
</feature>
<organism evidence="14">
    <name type="scientific">Sarcoptes scabiei</name>
    <name type="common">Itch mite</name>
    <name type="synonym">Acarus scabiei</name>
    <dbReference type="NCBI Taxonomy" id="52283"/>
    <lineage>
        <taxon>Eukaryota</taxon>
        <taxon>Metazoa</taxon>
        <taxon>Ecdysozoa</taxon>
        <taxon>Arthropoda</taxon>
        <taxon>Chelicerata</taxon>
        <taxon>Arachnida</taxon>
        <taxon>Acari</taxon>
        <taxon>Acariformes</taxon>
        <taxon>Sarcoptiformes</taxon>
        <taxon>Astigmata</taxon>
        <taxon>Psoroptidia</taxon>
        <taxon>Sarcoptoidea</taxon>
        <taxon>Sarcoptidae</taxon>
        <taxon>Sarcoptinae</taxon>
        <taxon>Sarcoptes</taxon>
    </lineage>
</organism>
<dbReference type="GO" id="GO:0051315">
    <property type="term" value="P:attachment of mitotic spindle microtubules to kinetochore"/>
    <property type="evidence" value="ECO:0007669"/>
    <property type="project" value="UniProtKB-UniRule"/>
</dbReference>
<dbReference type="PANTHER" id="PTHR10643">
    <property type="entry name" value="KINETOCHORE PROTEIN NDC80"/>
    <property type="match status" value="1"/>
</dbReference>
<evidence type="ECO:0000256" key="3">
    <source>
        <dbReference type="ARBA" id="ARBA00022618"/>
    </source>
</evidence>
<evidence type="ECO:0000256" key="5">
    <source>
        <dbReference type="ARBA" id="ARBA00022838"/>
    </source>
</evidence>
<keyword evidence="3 10" id="KW-0132">Cell division</keyword>
<evidence type="ECO:0000313" key="16">
    <source>
        <dbReference type="Proteomes" id="UP000070412"/>
    </source>
</evidence>
<dbReference type="EnsemblMetazoa" id="SSS_6032s_mrna">
    <property type="protein sequence ID" value="KAF7492760.1"/>
    <property type="gene ID" value="SSS_6032"/>
</dbReference>
<sequence length="722" mass="84318">MWKQTPKASSNNQLGPLHSNQSSSTIQKNLSGSNLFGSSRIPTSIKQPNRNTLLNSVGFNSTGKPNIFGFNSTAKKKSSLFHQSNVPSTIQSTGRLSNYGGSVQKNASKLFGMTPQSNRASFSQNGMASASRLSRSSITNRQVKENRVLSDPNYHRECQEKIVEFLTTNGYPNPITRQNLVRLSLSDASRIFQFLFSFFSEDIVIKNGPDTSLECVVTKMMPLFRYPYPIKKSDLVSFSGGRQLGSVLSMMDFLIDYINYTINCDISRIIGRDFLTMMDDENDVDMNKVIPRLHDLACRPDWEENKLQNFTELSEEFYGSEKEAEECKETVENLEKTLAKIDEDLAFFTELPKKKQDLINDIGNCEQYIEEMIEHNKANLIIKNALDEEIRLIKESLQKLTQEKEKLEKQYDEQKDVRIEYQYAIKHRKQIQEELEQVELHNKISKETISTLNLEINKEKSNLQSVLNDFEEMNNIVFNMFKESKIKKFLPNSTISFEKDPEWKQFFDKFSLINSQNLDHLTEETFRELKELSSRKFREFKMILIEMATKLKTSVTLEIVCKNQERTKHRDQLKQEEKDSENRLQNLWTEKNETEISQQKELKQLDEQLEMLKQQIVNDKKLLDDRDLSSKQLKNQIKQKNEEIVANKLAIMNDFKNLSIKHKNFEDKLVNYLNECCNKLRKQNEILDQTLSKMKKFVEHIPIQFSKRFLNRRHDSNPYIDE</sequence>
<evidence type="ECO:0000256" key="1">
    <source>
        <dbReference type="ARBA" id="ARBA00007050"/>
    </source>
</evidence>
<name>A0A834R9T0_SARSC</name>
<protein>
    <recommendedName>
        <fullName evidence="10">Kinetochore protein NDC80</fullName>
    </recommendedName>
</protein>
<comment type="similarity">
    <text evidence="1 10">Belongs to the NDC80/HEC1 family.</text>
</comment>
<reference evidence="14" key="2">
    <citation type="submission" date="2020-01" db="EMBL/GenBank/DDBJ databases">
        <authorList>
            <person name="Korhonen P.K.K."/>
            <person name="Guangxu M.G."/>
            <person name="Wang T.W."/>
            <person name="Stroehlein A.J.S."/>
            <person name="Young N.D."/>
            <person name="Ang C.-S.A."/>
            <person name="Fernando D.W.F."/>
            <person name="Lu H.L."/>
            <person name="Taylor S.T."/>
            <person name="Ehtesham M.E.M."/>
            <person name="Najaraj S.H.N."/>
            <person name="Harsha G.H.G."/>
            <person name="Madugundu A.M."/>
            <person name="Renuse S.R."/>
            <person name="Holt D.H."/>
            <person name="Pandey A.P."/>
            <person name="Papenfuss A.P."/>
            <person name="Gasser R.B.G."/>
            <person name="Fischer K.F."/>
        </authorList>
    </citation>
    <scope>NUCLEOTIDE SEQUENCE</scope>
    <source>
        <strain evidence="14">SSS_KF_BRIS2020</strain>
    </source>
</reference>
<comment type="function">
    <text evidence="10">Acts as a component of the essential kinetochore-associated NDC80 complex, which is required for chromosome segregation and spindle checkpoint activity.</text>
</comment>
<evidence type="ECO:0000259" key="13">
    <source>
        <dbReference type="Pfam" id="PF03801"/>
    </source>
</evidence>
<dbReference type="Proteomes" id="UP000070412">
    <property type="component" value="Unassembled WGS sequence"/>
</dbReference>
<feature type="coiled-coil region" evidence="11">
    <location>
        <begin position="383"/>
        <end position="469"/>
    </location>
</feature>
<dbReference type="OrthoDB" id="6514555at2759"/>
<dbReference type="GO" id="GO:0051301">
    <property type="term" value="P:cell division"/>
    <property type="evidence" value="ECO:0007669"/>
    <property type="project" value="UniProtKB-UniRule"/>
</dbReference>
<evidence type="ECO:0000256" key="6">
    <source>
        <dbReference type="ARBA" id="ARBA00023054"/>
    </source>
</evidence>
<dbReference type="InterPro" id="IPR038273">
    <property type="entry name" value="Ndc80_sf"/>
</dbReference>
<evidence type="ECO:0000313" key="14">
    <source>
        <dbReference type="EMBL" id="KAF7492760.1"/>
    </source>
</evidence>
<keyword evidence="8 10" id="KW-0131">Cell cycle</keyword>
<dbReference type="Gene3D" id="1.10.418.30">
    <property type="entry name" value="Ncd80 complex, Ncd80 subunit"/>
    <property type="match status" value="1"/>
</dbReference>
<keyword evidence="6 11" id="KW-0175">Coiled coil</keyword>
<keyword evidence="9 10" id="KW-0137">Centromere</keyword>
<proteinExistence type="inferred from homology"/>
<reference evidence="15" key="3">
    <citation type="submission" date="2022-06" db="UniProtKB">
        <authorList>
            <consortium name="EnsemblMetazoa"/>
        </authorList>
    </citation>
    <scope>IDENTIFICATION</scope>
</reference>
<dbReference type="GO" id="GO:0031262">
    <property type="term" value="C:Ndc80 complex"/>
    <property type="evidence" value="ECO:0007669"/>
    <property type="project" value="UniProtKB-UniRule"/>
</dbReference>
<dbReference type="InterPro" id="IPR005550">
    <property type="entry name" value="Kinetochore_Ndc80"/>
</dbReference>
<feature type="region of interest" description="Disordered" evidence="12">
    <location>
        <begin position="1"/>
        <end position="33"/>
    </location>
</feature>
<comment type="subunit">
    <text evidence="10">Component of the NDC80 complex.</text>
</comment>
<keyword evidence="16" id="KW-1185">Reference proteome</keyword>
<dbReference type="AlphaFoldDB" id="A0A834R9T0"/>
<feature type="domain" description="Kinetochore protein Ndc80 CH" evidence="13">
    <location>
        <begin position="118"/>
        <end position="260"/>
    </location>
</feature>
<dbReference type="Pfam" id="PF03801">
    <property type="entry name" value="Ndc80_HEC"/>
    <property type="match status" value="1"/>
</dbReference>